<evidence type="ECO:0000313" key="1">
    <source>
        <dbReference type="EMBL" id="SEQ70390.1"/>
    </source>
</evidence>
<organism evidence="1 2">
    <name type="scientific">Piscibacillus halophilus</name>
    <dbReference type="NCBI Taxonomy" id="571933"/>
    <lineage>
        <taxon>Bacteria</taxon>
        <taxon>Bacillati</taxon>
        <taxon>Bacillota</taxon>
        <taxon>Bacilli</taxon>
        <taxon>Bacillales</taxon>
        <taxon>Bacillaceae</taxon>
        <taxon>Piscibacillus</taxon>
    </lineage>
</organism>
<dbReference type="Proteomes" id="UP000199427">
    <property type="component" value="Unassembled WGS sequence"/>
</dbReference>
<dbReference type="AlphaFoldDB" id="A0A1H9I725"/>
<dbReference type="InterPro" id="IPR014284">
    <property type="entry name" value="RNA_pol_sigma-70_dom"/>
</dbReference>
<dbReference type="GO" id="GO:0003700">
    <property type="term" value="F:DNA-binding transcription factor activity"/>
    <property type="evidence" value="ECO:0007669"/>
    <property type="project" value="InterPro"/>
</dbReference>
<gene>
    <name evidence="1" type="ORF">SAMN05216362_12320</name>
</gene>
<dbReference type="EMBL" id="FOES01000023">
    <property type="protein sequence ID" value="SEQ70390.1"/>
    <property type="molecule type" value="Genomic_DNA"/>
</dbReference>
<name>A0A1H9I725_9BACI</name>
<evidence type="ECO:0000313" key="2">
    <source>
        <dbReference type="Proteomes" id="UP000199427"/>
    </source>
</evidence>
<dbReference type="Gene3D" id="1.10.10.10">
    <property type="entry name" value="Winged helix-like DNA-binding domain superfamily/Winged helix DNA-binding domain"/>
    <property type="match status" value="1"/>
</dbReference>
<dbReference type="InterPro" id="IPR013325">
    <property type="entry name" value="RNA_pol_sigma_r2"/>
</dbReference>
<sequence>MITKHSHFIKVLEQYEGMIYHLIYKLNIIDRDGEFYQIGLIALYETYRKYKGRDIFGKLAYMTIHSRLIDELRKQSRVNKKETLVGRIEGYTLTTLSYGHIDPYLWKTIKEHLTAKQWTYVQKRYIEDKTIKTIALEENTTINAVKYLGKEVKKKLRIILKDY</sequence>
<keyword evidence="2" id="KW-1185">Reference proteome</keyword>
<dbReference type="RefSeq" id="WP_177176368.1">
    <property type="nucleotide sequence ID" value="NZ_FOES01000023.1"/>
</dbReference>
<accession>A0A1H9I725</accession>
<reference evidence="1 2" key="1">
    <citation type="submission" date="2016-10" db="EMBL/GenBank/DDBJ databases">
        <authorList>
            <person name="de Groot N.N."/>
        </authorList>
    </citation>
    <scope>NUCLEOTIDE SEQUENCE [LARGE SCALE GENOMIC DNA]</scope>
    <source>
        <strain evidence="1 2">DSM 21633</strain>
    </source>
</reference>
<dbReference type="GO" id="GO:0006352">
    <property type="term" value="P:DNA-templated transcription initiation"/>
    <property type="evidence" value="ECO:0007669"/>
    <property type="project" value="InterPro"/>
</dbReference>
<dbReference type="SUPFAM" id="SSF88659">
    <property type="entry name" value="Sigma3 and sigma4 domains of RNA polymerase sigma factors"/>
    <property type="match status" value="1"/>
</dbReference>
<dbReference type="InterPro" id="IPR013324">
    <property type="entry name" value="RNA_pol_sigma_r3/r4-like"/>
</dbReference>
<dbReference type="STRING" id="571933.SAMN05216362_12320"/>
<proteinExistence type="predicted"/>
<dbReference type="NCBIfam" id="TIGR02937">
    <property type="entry name" value="sigma70-ECF"/>
    <property type="match status" value="1"/>
</dbReference>
<dbReference type="SUPFAM" id="SSF88946">
    <property type="entry name" value="Sigma2 domain of RNA polymerase sigma factors"/>
    <property type="match status" value="1"/>
</dbReference>
<protein>
    <submittedName>
        <fullName evidence="1">RNA polymerase sigma factor, sigma-70 family</fullName>
    </submittedName>
</protein>
<dbReference type="InterPro" id="IPR036388">
    <property type="entry name" value="WH-like_DNA-bd_sf"/>
</dbReference>